<sequence length="69" mass="7619">MPLCTSINIDASSSVTSMGCVVFRQCIQTIRYIPTYSMIPSAVPDYTLPFASHCPVAPLPHIPLPQRHF</sequence>
<evidence type="ECO:0000313" key="2">
    <source>
        <dbReference type="Proteomes" id="UP000800092"/>
    </source>
</evidence>
<gene>
    <name evidence="1" type="ORF">EV356DRAFT_503660</name>
</gene>
<protein>
    <submittedName>
        <fullName evidence="1">Uncharacterized protein</fullName>
    </submittedName>
</protein>
<dbReference type="Proteomes" id="UP000800092">
    <property type="component" value="Unassembled WGS sequence"/>
</dbReference>
<reference evidence="1" key="1">
    <citation type="journal article" date="2020" name="Stud. Mycol.">
        <title>101 Dothideomycetes genomes: a test case for predicting lifestyles and emergence of pathogens.</title>
        <authorList>
            <person name="Haridas S."/>
            <person name="Albert R."/>
            <person name="Binder M."/>
            <person name="Bloem J."/>
            <person name="Labutti K."/>
            <person name="Salamov A."/>
            <person name="Andreopoulos B."/>
            <person name="Baker S."/>
            <person name="Barry K."/>
            <person name="Bills G."/>
            <person name="Bluhm B."/>
            <person name="Cannon C."/>
            <person name="Castanera R."/>
            <person name="Culley D."/>
            <person name="Daum C."/>
            <person name="Ezra D."/>
            <person name="Gonzalez J."/>
            <person name="Henrissat B."/>
            <person name="Kuo A."/>
            <person name="Liang C."/>
            <person name="Lipzen A."/>
            <person name="Lutzoni F."/>
            <person name="Magnuson J."/>
            <person name="Mondo S."/>
            <person name="Nolan M."/>
            <person name="Ohm R."/>
            <person name="Pangilinan J."/>
            <person name="Park H.-J."/>
            <person name="Ramirez L."/>
            <person name="Alfaro M."/>
            <person name="Sun H."/>
            <person name="Tritt A."/>
            <person name="Yoshinaga Y."/>
            <person name="Zwiers L.-H."/>
            <person name="Turgeon B."/>
            <person name="Goodwin S."/>
            <person name="Spatafora J."/>
            <person name="Crous P."/>
            <person name="Grigoriev I."/>
        </authorList>
    </citation>
    <scope>NUCLEOTIDE SEQUENCE</scope>
    <source>
        <strain evidence="1">Tuck. ex Michener</strain>
    </source>
</reference>
<accession>A0A6A6H5G2</accession>
<keyword evidence="2" id="KW-1185">Reference proteome</keyword>
<evidence type="ECO:0000313" key="1">
    <source>
        <dbReference type="EMBL" id="KAF2233336.1"/>
    </source>
</evidence>
<name>A0A6A6H5G2_VIRVR</name>
<dbReference type="AlphaFoldDB" id="A0A6A6H5G2"/>
<dbReference type="EMBL" id="ML991807">
    <property type="protein sequence ID" value="KAF2233336.1"/>
    <property type="molecule type" value="Genomic_DNA"/>
</dbReference>
<proteinExistence type="predicted"/>
<organism evidence="1 2">
    <name type="scientific">Viridothelium virens</name>
    <name type="common">Speckled blister lichen</name>
    <name type="synonym">Trypethelium virens</name>
    <dbReference type="NCBI Taxonomy" id="1048519"/>
    <lineage>
        <taxon>Eukaryota</taxon>
        <taxon>Fungi</taxon>
        <taxon>Dikarya</taxon>
        <taxon>Ascomycota</taxon>
        <taxon>Pezizomycotina</taxon>
        <taxon>Dothideomycetes</taxon>
        <taxon>Dothideomycetes incertae sedis</taxon>
        <taxon>Trypetheliales</taxon>
        <taxon>Trypetheliaceae</taxon>
        <taxon>Viridothelium</taxon>
    </lineage>
</organism>